<sequence length="342" mass="38998">MDRLAQDLSVALEESESCGPVSFEVGRKWGMRRRTRSAGNLNISFNKSADNQSDDSSDSDDISSHLSFSRIINNHSQSLRMKHQIQHFLRDRYNRLGLPMSHSLESDSFNENSPARPMRRKRKLKRMCVDETPVPPCGKRKRPQRLDMVESCRSLKHAPKIKPLNQAIVSKIEKFCQHSMENSDYHMETQCVNENCDVASESSLSWSGDEGHEGDDELTDWAPSVESSIDQTPWIDADPREIRAGCRRLGDERPGFSINTGANERVARFLQDSSKSELRLYGAEREKLGQLASLYSLDLWFEGPSSLLRKTGRTPCMQPTQRHHNGLMAAHKRIRTQDRIIS</sequence>
<dbReference type="InParanoid" id="A0A1Y1K3X1"/>
<name>A0A1Y1K3X1_PHOPY</name>
<dbReference type="OrthoDB" id="6095487at2759"/>
<reference evidence="2" key="1">
    <citation type="journal article" date="2016" name="Sci. Rep.">
        <title>Molecular characterization of firefly nuptial gifts: a multi-omics approach sheds light on postcopulatory sexual selection.</title>
        <authorList>
            <person name="Al-Wathiqui N."/>
            <person name="Fallon T.R."/>
            <person name="South A."/>
            <person name="Weng J.K."/>
            <person name="Lewis S.M."/>
        </authorList>
    </citation>
    <scope>NUCLEOTIDE SEQUENCE</scope>
</reference>
<evidence type="ECO:0000313" key="2">
    <source>
        <dbReference type="EMBL" id="JAV56164.1"/>
    </source>
</evidence>
<dbReference type="EMBL" id="GEZM01093720">
    <property type="protein sequence ID" value="JAV56164.1"/>
    <property type="molecule type" value="Transcribed_RNA"/>
</dbReference>
<feature type="region of interest" description="Disordered" evidence="1">
    <location>
        <begin position="104"/>
        <end position="123"/>
    </location>
</feature>
<dbReference type="AlphaFoldDB" id="A0A1Y1K3X1"/>
<gene>
    <name evidence="3" type="ORF">PPYR_06937</name>
</gene>
<reference evidence="3 4" key="2">
    <citation type="journal article" date="2018" name="Elife">
        <title>Firefly genomes illuminate parallel origins of bioluminescence in beetles.</title>
        <authorList>
            <person name="Fallon T.R."/>
            <person name="Lower S.E."/>
            <person name="Chang C.H."/>
            <person name="Bessho-Uehara M."/>
            <person name="Martin G.J."/>
            <person name="Bewick A.J."/>
            <person name="Behringer M."/>
            <person name="Debat H.J."/>
            <person name="Wong I."/>
            <person name="Day J.C."/>
            <person name="Suvorov A."/>
            <person name="Silva C.J."/>
            <person name="Stanger-Hall K.F."/>
            <person name="Hall D.W."/>
            <person name="Schmitz R.J."/>
            <person name="Nelson D.R."/>
            <person name="Lewis S.M."/>
            <person name="Shigenobu S."/>
            <person name="Bybee S.M."/>
            <person name="Larracuente A.M."/>
            <person name="Oba Y."/>
            <person name="Weng J.K."/>
        </authorList>
    </citation>
    <scope>NUCLEOTIDE SEQUENCE [LARGE SCALE GENOMIC DNA]</scope>
    <source>
        <strain evidence="3">1611_PpyrPB1</strain>
        <tissue evidence="3">Whole body</tissue>
    </source>
</reference>
<reference evidence="3" key="3">
    <citation type="submission" date="2019-08" db="EMBL/GenBank/DDBJ databases">
        <authorList>
            <consortium name="Photinus pyralis genome working group"/>
            <person name="Fallon T.R."/>
            <person name="Sander Lower S.E."/>
            <person name="Weng J.-K."/>
        </authorList>
    </citation>
    <scope>NUCLEOTIDE SEQUENCE</scope>
    <source>
        <strain evidence="3">1611_PpyrPB1</strain>
        <tissue evidence="3">Whole body</tissue>
    </source>
</reference>
<evidence type="ECO:0000313" key="3">
    <source>
        <dbReference type="EMBL" id="KAB0799057.1"/>
    </source>
</evidence>
<dbReference type="Proteomes" id="UP000327044">
    <property type="component" value="Unassembled WGS sequence"/>
</dbReference>
<dbReference type="FunCoup" id="A0A1Y1K3X1">
    <property type="interactions" value="641"/>
</dbReference>
<keyword evidence="4" id="KW-1185">Reference proteome</keyword>
<dbReference type="PANTHER" id="PTHR14195">
    <property type="entry name" value="G PATCH DOMAIN CONTAINING PROTEIN 2"/>
    <property type="match status" value="1"/>
</dbReference>
<feature type="compositionally biased region" description="Acidic residues" evidence="1">
    <location>
        <begin position="52"/>
        <end position="61"/>
    </location>
</feature>
<evidence type="ECO:0000256" key="1">
    <source>
        <dbReference type="SAM" id="MobiDB-lite"/>
    </source>
</evidence>
<feature type="region of interest" description="Disordered" evidence="1">
    <location>
        <begin position="43"/>
        <end position="63"/>
    </location>
</feature>
<organism evidence="2">
    <name type="scientific">Photinus pyralis</name>
    <name type="common">Common eastern firefly</name>
    <name type="synonym">Lampyris pyralis</name>
    <dbReference type="NCBI Taxonomy" id="7054"/>
    <lineage>
        <taxon>Eukaryota</taxon>
        <taxon>Metazoa</taxon>
        <taxon>Ecdysozoa</taxon>
        <taxon>Arthropoda</taxon>
        <taxon>Hexapoda</taxon>
        <taxon>Insecta</taxon>
        <taxon>Pterygota</taxon>
        <taxon>Neoptera</taxon>
        <taxon>Endopterygota</taxon>
        <taxon>Coleoptera</taxon>
        <taxon>Polyphaga</taxon>
        <taxon>Elateriformia</taxon>
        <taxon>Elateroidea</taxon>
        <taxon>Lampyridae</taxon>
        <taxon>Lampyrinae</taxon>
        <taxon>Photinus</taxon>
    </lineage>
</organism>
<dbReference type="InterPro" id="IPR051189">
    <property type="entry name" value="Splicing_assoc_domain"/>
</dbReference>
<proteinExistence type="predicted"/>
<evidence type="ECO:0000313" key="4">
    <source>
        <dbReference type="Proteomes" id="UP000327044"/>
    </source>
</evidence>
<dbReference type="EMBL" id="VVIM01000005">
    <property type="protein sequence ID" value="KAB0799057.1"/>
    <property type="molecule type" value="Genomic_DNA"/>
</dbReference>
<accession>A0A1Y1K3X1</accession>
<protein>
    <submittedName>
        <fullName evidence="2">Uncharacterized protein</fullName>
    </submittedName>
</protein>